<evidence type="ECO:0000313" key="2">
    <source>
        <dbReference type="EMBL" id="GMH47139.1"/>
    </source>
</evidence>
<keyword evidence="3" id="KW-1185">Reference proteome</keyword>
<keyword evidence="1" id="KW-0812">Transmembrane</keyword>
<reference evidence="3" key="1">
    <citation type="journal article" date="2023" name="Commun. Biol.">
        <title>Genome analysis of Parmales, the sister group of diatoms, reveals the evolutionary specialization of diatoms from phago-mixotrophs to photoautotrophs.</title>
        <authorList>
            <person name="Ban H."/>
            <person name="Sato S."/>
            <person name="Yoshikawa S."/>
            <person name="Yamada K."/>
            <person name="Nakamura Y."/>
            <person name="Ichinomiya M."/>
            <person name="Sato N."/>
            <person name="Blanc-Mathieu R."/>
            <person name="Endo H."/>
            <person name="Kuwata A."/>
            <person name="Ogata H."/>
        </authorList>
    </citation>
    <scope>NUCLEOTIDE SEQUENCE [LARGE SCALE GENOMIC DNA]</scope>
    <source>
        <strain evidence="3">NIES 3700</strain>
    </source>
</reference>
<comment type="caution">
    <text evidence="2">The sequence shown here is derived from an EMBL/GenBank/DDBJ whole genome shotgun (WGS) entry which is preliminary data.</text>
</comment>
<gene>
    <name evidence="2" type="ORF">TrLO_g10358</name>
</gene>
<dbReference type="AlphaFoldDB" id="A0A9W6ZAQ1"/>
<name>A0A9W6ZAQ1_9STRA</name>
<sequence length="137" mass="15210">MFLSRREISDFLLRSVVIEGAACLTTAQFFSFETISCLVEQEDEEDQTLCKDTATSSLFLSAFLIFWLINGMLRASAPRSMRIKLGMTKERLAAYDLTNTEKVQGSCVGFTLMCAMFSLSSLAKSAYDNRIPAVGFA</sequence>
<evidence type="ECO:0000256" key="1">
    <source>
        <dbReference type="SAM" id="Phobius"/>
    </source>
</evidence>
<dbReference type="OrthoDB" id="10456226at2759"/>
<protein>
    <recommendedName>
        <fullName evidence="4">Transmembrane protein</fullName>
    </recommendedName>
</protein>
<keyword evidence="1" id="KW-1133">Transmembrane helix</keyword>
<feature type="transmembrane region" description="Helical" evidence="1">
    <location>
        <begin position="58"/>
        <end position="77"/>
    </location>
</feature>
<organism evidence="2 3">
    <name type="scientific">Triparma laevis f. longispina</name>
    <dbReference type="NCBI Taxonomy" id="1714387"/>
    <lineage>
        <taxon>Eukaryota</taxon>
        <taxon>Sar</taxon>
        <taxon>Stramenopiles</taxon>
        <taxon>Ochrophyta</taxon>
        <taxon>Bolidophyceae</taxon>
        <taxon>Parmales</taxon>
        <taxon>Triparmaceae</taxon>
        <taxon>Triparma</taxon>
    </lineage>
</organism>
<keyword evidence="1" id="KW-0472">Membrane</keyword>
<dbReference type="Proteomes" id="UP001165122">
    <property type="component" value="Unassembled WGS sequence"/>
</dbReference>
<accession>A0A9W6ZAQ1</accession>
<proteinExistence type="predicted"/>
<dbReference type="EMBL" id="BRXW01000353">
    <property type="protein sequence ID" value="GMH47139.1"/>
    <property type="molecule type" value="Genomic_DNA"/>
</dbReference>
<evidence type="ECO:0000313" key="3">
    <source>
        <dbReference type="Proteomes" id="UP001165122"/>
    </source>
</evidence>
<evidence type="ECO:0008006" key="4">
    <source>
        <dbReference type="Google" id="ProtNLM"/>
    </source>
</evidence>